<evidence type="ECO:0000313" key="1">
    <source>
        <dbReference type="EMBL" id="NDL57172.1"/>
    </source>
</evidence>
<protein>
    <submittedName>
        <fullName evidence="1">TIGR03620 family F420-dependent LLM class oxidoreductase</fullName>
    </submittedName>
</protein>
<proteinExistence type="predicted"/>
<dbReference type="NCBIfam" id="TIGR03620">
    <property type="entry name" value="F420_MSMEG_4141"/>
    <property type="match status" value="1"/>
</dbReference>
<sequence length="275" mass="29096">MAVDLGTLGIWQRAGALNGGFAAEIEALGYGTIWIGGSPPGDLRLAEELLDATSSVAVATGIVNVWAVDARTVAESYHRIAARHPGRFLLGVGIGHPEATSSYQRPFDTVVAYLDQLDQDGVPAADRALAALGPNMLRLAAERSAGTHPYLTTPEHTRLAREIMGDGPLLAPEQKVVVDTDTRRARELARQAVSNPYLKLANYVANLRRLGYTDDDLAGGDGSDRLIDDLAPQGTAASVAGSVTAHLQAGADHVCVQVLGDDRMPGYRQLAEVLL</sequence>
<dbReference type="GO" id="GO:0016705">
    <property type="term" value="F:oxidoreductase activity, acting on paired donors, with incorporation or reduction of molecular oxygen"/>
    <property type="evidence" value="ECO:0007669"/>
    <property type="project" value="InterPro"/>
</dbReference>
<dbReference type="Proteomes" id="UP000460435">
    <property type="component" value="Unassembled WGS sequence"/>
</dbReference>
<dbReference type="InterPro" id="IPR019922">
    <property type="entry name" value="Lucif-like_OxRdatse_MSMEG_4141"/>
</dbReference>
<keyword evidence="2" id="KW-1185">Reference proteome</keyword>
<organism evidence="1 2">
    <name type="scientific">Phytoactinopolyspora mesophila</name>
    <dbReference type="NCBI Taxonomy" id="2650750"/>
    <lineage>
        <taxon>Bacteria</taxon>
        <taxon>Bacillati</taxon>
        <taxon>Actinomycetota</taxon>
        <taxon>Actinomycetes</taxon>
        <taxon>Jiangellales</taxon>
        <taxon>Jiangellaceae</taxon>
        <taxon>Phytoactinopolyspora</taxon>
    </lineage>
</organism>
<name>A0A7K3M2M8_9ACTN</name>
<comment type="caution">
    <text evidence="1">The sequence shown here is derived from an EMBL/GenBank/DDBJ whole genome shotgun (WGS) entry which is preliminary data.</text>
</comment>
<gene>
    <name evidence="1" type="ORF">F7O44_08825</name>
</gene>
<dbReference type="SUPFAM" id="SSF51679">
    <property type="entry name" value="Bacterial luciferase-like"/>
    <property type="match status" value="1"/>
</dbReference>
<dbReference type="Gene3D" id="3.20.20.30">
    <property type="entry name" value="Luciferase-like domain"/>
    <property type="match status" value="2"/>
</dbReference>
<reference evidence="1 2" key="1">
    <citation type="submission" date="2019-11" db="EMBL/GenBank/DDBJ databases">
        <authorList>
            <person name="Li X.-J."/>
            <person name="Feng X.-M."/>
        </authorList>
    </citation>
    <scope>NUCLEOTIDE SEQUENCE [LARGE SCALE GENOMIC DNA]</scope>
    <source>
        <strain evidence="1 2">XMNu-373</strain>
    </source>
</reference>
<dbReference type="AlphaFoldDB" id="A0A7K3M2M8"/>
<evidence type="ECO:0000313" key="2">
    <source>
        <dbReference type="Proteomes" id="UP000460435"/>
    </source>
</evidence>
<accession>A0A7K3M2M8</accession>
<dbReference type="InterPro" id="IPR036661">
    <property type="entry name" value="Luciferase-like_sf"/>
</dbReference>
<dbReference type="EMBL" id="WLZY01000002">
    <property type="protein sequence ID" value="NDL57172.1"/>
    <property type="molecule type" value="Genomic_DNA"/>
</dbReference>
<dbReference type="RefSeq" id="WP_162449841.1">
    <property type="nucleotide sequence ID" value="NZ_WLZY01000002.1"/>
</dbReference>